<keyword evidence="3" id="KW-0732">Signal</keyword>
<evidence type="ECO:0000256" key="5">
    <source>
        <dbReference type="ARBA" id="ARBA00023136"/>
    </source>
</evidence>
<proteinExistence type="inferred from homology"/>
<dbReference type="Pfam" id="PF06060">
    <property type="entry name" value="Mesothelin"/>
    <property type="match status" value="1"/>
</dbReference>
<dbReference type="AlphaFoldDB" id="A0A8S4ARQ0"/>
<feature type="compositionally biased region" description="Low complexity" evidence="7">
    <location>
        <begin position="358"/>
        <end position="379"/>
    </location>
</feature>
<keyword evidence="9" id="KW-1185">Reference proteome</keyword>
<dbReference type="Proteomes" id="UP000677803">
    <property type="component" value="Unassembled WGS sequence"/>
</dbReference>
<accession>A0A8S4ARQ0</accession>
<comment type="caution">
    <text evidence="8">The sequence shown here is derived from an EMBL/GenBank/DDBJ whole genome shotgun (WGS) entry which is preliminary data.</text>
</comment>
<dbReference type="InterPro" id="IPR010335">
    <property type="entry name" value="Mesothelin"/>
</dbReference>
<dbReference type="PANTHER" id="PTHR23412">
    <property type="entry name" value="STEREOCILIN RELATED"/>
    <property type="match status" value="1"/>
</dbReference>
<keyword evidence="6" id="KW-0325">Glycoprotein</keyword>
<evidence type="ECO:0000256" key="1">
    <source>
        <dbReference type="ARBA" id="ARBA00004370"/>
    </source>
</evidence>
<evidence type="ECO:0000313" key="8">
    <source>
        <dbReference type="EMBL" id="CAG5895022.1"/>
    </source>
</evidence>
<sequence length="379" mass="38707">MLGSVSRVASLDDISKWNVTQIDTLAALMKTEDGTWDSAQVEGLSESSRLTDQRRLASCCSKEIITKYLNSSGSSLGSTELNIIDSNLCSLDTSTLRTISSDSIRLAPPEICGASLVDVVAFSTQNINMDVDVFRSLDTNVIKDLTVANVGGLMGSHLPDLKLFENDTVVQSWVKSQLQADLDTLGIGLVGGRIASTTEAPANATTNGTSSMTPSPTNGTSSMTPSPTNGTSSMTPSPTNGTSSMTPSPTNGTSSMTPSPTNGTSSMTPSPTNGTSSMIPSPTNGTSSMTQSPTNGTSSMTPSPTNGTSSMIPSPTNGTSSMIPSPTNGTSPMIPSPTNGTSPMIPSPTNGTNPMIPSPTNGTSSTTASSSGSMSTTTQ</sequence>
<dbReference type="PANTHER" id="PTHR23412:SF6">
    <property type="entry name" value="MESOTHELIN"/>
    <property type="match status" value="1"/>
</dbReference>
<dbReference type="GO" id="GO:0016020">
    <property type="term" value="C:membrane"/>
    <property type="evidence" value="ECO:0007669"/>
    <property type="project" value="UniProtKB-SubCell"/>
</dbReference>
<dbReference type="InterPro" id="IPR026664">
    <property type="entry name" value="Stereocilin-rel"/>
</dbReference>
<evidence type="ECO:0000256" key="2">
    <source>
        <dbReference type="ARBA" id="ARBA00011016"/>
    </source>
</evidence>
<dbReference type="GO" id="GO:0007160">
    <property type="term" value="P:cell-matrix adhesion"/>
    <property type="evidence" value="ECO:0007669"/>
    <property type="project" value="TreeGrafter"/>
</dbReference>
<dbReference type="GO" id="GO:0009986">
    <property type="term" value="C:cell surface"/>
    <property type="evidence" value="ECO:0007669"/>
    <property type="project" value="TreeGrafter"/>
</dbReference>
<evidence type="ECO:0000256" key="3">
    <source>
        <dbReference type="ARBA" id="ARBA00022729"/>
    </source>
</evidence>
<feature type="compositionally biased region" description="Polar residues" evidence="7">
    <location>
        <begin position="198"/>
        <end position="355"/>
    </location>
</feature>
<reference evidence="8" key="1">
    <citation type="submission" date="2021-05" db="EMBL/GenBank/DDBJ databases">
        <authorList>
            <person name="Tigano A."/>
        </authorList>
    </citation>
    <scope>NUCLEOTIDE SEQUENCE</scope>
</reference>
<dbReference type="OrthoDB" id="8964357at2759"/>
<evidence type="ECO:0000256" key="6">
    <source>
        <dbReference type="ARBA" id="ARBA00023180"/>
    </source>
</evidence>
<dbReference type="EMBL" id="CAJRST010006335">
    <property type="protein sequence ID" value="CAG5895022.1"/>
    <property type="molecule type" value="Genomic_DNA"/>
</dbReference>
<protein>
    <submittedName>
        <fullName evidence="8">(Atlantic silverside) hypothetical protein</fullName>
    </submittedName>
</protein>
<name>A0A8S4ARQ0_9TELE</name>
<organism evidence="8 9">
    <name type="scientific">Menidia menidia</name>
    <name type="common">Atlantic silverside</name>
    <dbReference type="NCBI Taxonomy" id="238744"/>
    <lineage>
        <taxon>Eukaryota</taxon>
        <taxon>Metazoa</taxon>
        <taxon>Chordata</taxon>
        <taxon>Craniata</taxon>
        <taxon>Vertebrata</taxon>
        <taxon>Euteleostomi</taxon>
        <taxon>Actinopterygii</taxon>
        <taxon>Neopterygii</taxon>
        <taxon>Teleostei</taxon>
        <taxon>Neoteleostei</taxon>
        <taxon>Acanthomorphata</taxon>
        <taxon>Ovalentaria</taxon>
        <taxon>Atherinomorphae</taxon>
        <taxon>Atheriniformes</taxon>
        <taxon>Atherinopsidae</taxon>
        <taxon>Menidiinae</taxon>
        <taxon>Menidia</taxon>
    </lineage>
</organism>
<keyword evidence="5" id="KW-0472">Membrane</keyword>
<feature type="non-terminal residue" evidence="8">
    <location>
        <position position="1"/>
    </location>
</feature>
<evidence type="ECO:0000256" key="7">
    <source>
        <dbReference type="SAM" id="MobiDB-lite"/>
    </source>
</evidence>
<comment type="similarity">
    <text evidence="2">Belongs to the mesothelin family.</text>
</comment>
<gene>
    <name evidence="8" type="ORF">MMEN_LOCUS6626</name>
</gene>
<feature type="region of interest" description="Disordered" evidence="7">
    <location>
        <begin position="198"/>
        <end position="379"/>
    </location>
</feature>
<keyword evidence="4" id="KW-0130">Cell adhesion</keyword>
<evidence type="ECO:0000313" key="9">
    <source>
        <dbReference type="Proteomes" id="UP000677803"/>
    </source>
</evidence>
<comment type="subcellular location">
    <subcellularLocation>
        <location evidence="1">Membrane</location>
    </subcellularLocation>
</comment>
<evidence type="ECO:0000256" key="4">
    <source>
        <dbReference type="ARBA" id="ARBA00022889"/>
    </source>
</evidence>